<comment type="caution">
    <text evidence="1">The sequence shown here is derived from an EMBL/GenBank/DDBJ whole genome shotgun (WGS) entry which is preliminary data.</text>
</comment>
<dbReference type="EMBL" id="MSCO01000001">
    <property type="protein sequence ID" value="PQJ89965.1"/>
    <property type="molecule type" value="Genomic_DNA"/>
</dbReference>
<sequence length="96" mass="11550">MLLLDIIPFPLLPYLFYYSCEHLTLIYHSLLELQGTYTFTDKESDDHRDWVVIRVFWLSRCLSVIYAKNAYAGHYFYLFSDAIDTKKHHQLMVLLR</sequence>
<name>A0A2S7XFQ6_9GAMM</name>
<proteinExistence type="predicted"/>
<reference evidence="1 2" key="1">
    <citation type="submission" date="2016-12" db="EMBL/GenBank/DDBJ databases">
        <title>Diversity of luminous bacteria.</title>
        <authorList>
            <person name="Yoshizawa S."/>
            <person name="Kogure K."/>
        </authorList>
    </citation>
    <scope>NUCLEOTIDE SEQUENCE [LARGE SCALE GENOMIC DNA]</scope>
    <source>
        <strain evidence="1 2">ATCC 33715</strain>
    </source>
</reference>
<evidence type="ECO:0000313" key="2">
    <source>
        <dbReference type="Proteomes" id="UP000239263"/>
    </source>
</evidence>
<dbReference type="Proteomes" id="UP000239263">
    <property type="component" value="Unassembled WGS sequence"/>
</dbReference>
<gene>
    <name evidence="1" type="ORF">BTO22_10375</name>
</gene>
<evidence type="ECO:0000313" key="1">
    <source>
        <dbReference type="EMBL" id="PQJ89965.1"/>
    </source>
</evidence>
<dbReference type="AlphaFoldDB" id="A0A2S7XFQ6"/>
<protein>
    <submittedName>
        <fullName evidence="1">Uncharacterized protein</fullName>
    </submittedName>
</protein>
<accession>A0A2S7XFQ6</accession>
<organism evidence="1 2">
    <name type="scientific">Aliivibrio sifiae</name>
    <dbReference type="NCBI Taxonomy" id="566293"/>
    <lineage>
        <taxon>Bacteria</taxon>
        <taxon>Pseudomonadati</taxon>
        <taxon>Pseudomonadota</taxon>
        <taxon>Gammaproteobacteria</taxon>
        <taxon>Vibrionales</taxon>
        <taxon>Vibrionaceae</taxon>
        <taxon>Aliivibrio</taxon>
    </lineage>
</organism>
<dbReference type="RefSeq" id="WP_181044593.1">
    <property type="nucleotide sequence ID" value="NZ_CAWNRT010000001.1"/>
</dbReference>